<protein>
    <recommendedName>
        <fullName evidence="1">diguanylate cyclase</fullName>
        <ecNumber evidence="1">2.7.7.65</ecNumber>
    </recommendedName>
</protein>
<dbReference type="InterPro" id="IPR043128">
    <property type="entry name" value="Rev_trsase/Diguanyl_cyclase"/>
</dbReference>
<evidence type="ECO:0000256" key="2">
    <source>
        <dbReference type="ARBA" id="ARBA00034247"/>
    </source>
</evidence>
<dbReference type="EMBL" id="JAABNT010000001">
    <property type="protein sequence ID" value="NEK21240.1"/>
    <property type="molecule type" value="Genomic_DNA"/>
</dbReference>
<dbReference type="InterPro" id="IPR000160">
    <property type="entry name" value="GGDEF_dom"/>
</dbReference>
<dbReference type="FunFam" id="3.30.70.270:FF:000001">
    <property type="entry name" value="Diguanylate cyclase domain protein"/>
    <property type="match status" value="1"/>
</dbReference>
<organism evidence="6 7">
    <name type="scientific">Sulfitobacter sediminilitoris</name>
    <dbReference type="NCBI Taxonomy" id="2698830"/>
    <lineage>
        <taxon>Bacteria</taxon>
        <taxon>Pseudomonadati</taxon>
        <taxon>Pseudomonadota</taxon>
        <taxon>Alphaproteobacteria</taxon>
        <taxon>Rhodobacterales</taxon>
        <taxon>Roseobacteraceae</taxon>
        <taxon>Sulfitobacter</taxon>
    </lineage>
</organism>
<gene>
    <name evidence="6" type="ORF">GV827_02335</name>
</gene>
<dbReference type="InterPro" id="IPR029787">
    <property type="entry name" value="Nucleotide_cyclase"/>
</dbReference>
<dbReference type="PROSITE" id="PS50887">
    <property type="entry name" value="GGDEF"/>
    <property type="match status" value="1"/>
</dbReference>
<sequence length="467" mass="50339">MQGKILIVDAIATNRIVLKVKLKKAYYGVEQAASMAEALSSCRAEVPDLVIAALSLPDGGAAELCMAFKNNPLTEHVPIIAIGCQPEPEERMTTLEAGVHDVLHQPVDETLLLGRVRSLIRAHNAAAEWQMREDTCRALGLAEPATGFEEQAHCVLVSEDKPLLQSYAMQLRPVLRAKLTLASAAALMQQVAEEKVPDVFVLVLPEDVTAAMEDLRVISTLRAAAKARHTGVIVLQKVPNPALGANALDLGADDLMTDGFDPAELALRIKAVIRRKRMGEHLRATVRTGLQATVFDPLTGLYNRRYAMPHLGRIAAHARSTGRSFAVMAADLDHFKRINDIYGHASGDAVLVEVGHRLRRALRSTDMVARIGGEEFMVIMPGTNLPEAQKAALRICQDISSTPFVVPGSHAPITVTVSIGMSIGSSEDPGDADPEEEGRALLDQADRALYAAKGRGRNQVKLGRPAA</sequence>
<dbReference type="Proteomes" id="UP000468591">
    <property type="component" value="Unassembled WGS sequence"/>
</dbReference>
<accession>A0A6P0C747</accession>
<dbReference type="GO" id="GO:0052621">
    <property type="term" value="F:diguanylate cyclase activity"/>
    <property type="evidence" value="ECO:0007669"/>
    <property type="project" value="UniProtKB-EC"/>
</dbReference>
<feature type="domain" description="Response regulatory" evidence="4">
    <location>
        <begin position="153"/>
        <end position="273"/>
    </location>
</feature>
<dbReference type="EC" id="2.7.7.65" evidence="1"/>
<dbReference type="InterPro" id="IPR011006">
    <property type="entry name" value="CheY-like_superfamily"/>
</dbReference>
<dbReference type="RefSeq" id="WP_164352064.1">
    <property type="nucleotide sequence ID" value="NZ_JAABNT010000001.1"/>
</dbReference>
<dbReference type="CDD" id="cd01949">
    <property type="entry name" value="GGDEF"/>
    <property type="match status" value="1"/>
</dbReference>
<dbReference type="PROSITE" id="PS50110">
    <property type="entry name" value="RESPONSE_REGULATORY"/>
    <property type="match status" value="2"/>
</dbReference>
<dbReference type="Gene3D" id="3.40.50.2300">
    <property type="match status" value="1"/>
</dbReference>
<evidence type="ECO:0000259" key="5">
    <source>
        <dbReference type="PROSITE" id="PS50887"/>
    </source>
</evidence>
<dbReference type="SMART" id="SM00448">
    <property type="entry name" value="REC"/>
    <property type="match status" value="1"/>
</dbReference>
<keyword evidence="7" id="KW-1185">Reference proteome</keyword>
<dbReference type="InterPro" id="IPR001789">
    <property type="entry name" value="Sig_transdc_resp-reg_receiver"/>
</dbReference>
<dbReference type="NCBIfam" id="TIGR00254">
    <property type="entry name" value="GGDEF"/>
    <property type="match status" value="1"/>
</dbReference>
<evidence type="ECO:0000313" key="7">
    <source>
        <dbReference type="Proteomes" id="UP000468591"/>
    </source>
</evidence>
<evidence type="ECO:0000256" key="1">
    <source>
        <dbReference type="ARBA" id="ARBA00012528"/>
    </source>
</evidence>
<dbReference type="AlphaFoldDB" id="A0A6P0C747"/>
<feature type="domain" description="Response regulatory" evidence="4">
    <location>
        <begin position="4"/>
        <end position="120"/>
    </location>
</feature>
<dbReference type="Gene3D" id="3.30.70.270">
    <property type="match status" value="1"/>
</dbReference>
<dbReference type="PANTHER" id="PTHR45138">
    <property type="entry name" value="REGULATORY COMPONENTS OF SENSORY TRANSDUCTION SYSTEM"/>
    <property type="match status" value="1"/>
</dbReference>
<evidence type="ECO:0000256" key="3">
    <source>
        <dbReference type="PROSITE-ProRule" id="PRU00169"/>
    </source>
</evidence>
<dbReference type="PANTHER" id="PTHR45138:SF9">
    <property type="entry name" value="DIGUANYLATE CYCLASE DGCM-RELATED"/>
    <property type="match status" value="1"/>
</dbReference>
<dbReference type="InterPro" id="IPR050469">
    <property type="entry name" value="Diguanylate_Cyclase"/>
</dbReference>
<proteinExistence type="predicted"/>
<dbReference type="GO" id="GO:0000160">
    <property type="term" value="P:phosphorelay signal transduction system"/>
    <property type="evidence" value="ECO:0007669"/>
    <property type="project" value="InterPro"/>
</dbReference>
<dbReference type="SUPFAM" id="SSF52172">
    <property type="entry name" value="CheY-like"/>
    <property type="match status" value="2"/>
</dbReference>
<feature type="domain" description="GGDEF" evidence="5">
    <location>
        <begin position="323"/>
        <end position="465"/>
    </location>
</feature>
<comment type="caution">
    <text evidence="3">Lacks conserved residue(s) required for the propagation of feature annotation.</text>
</comment>
<dbReference type="SUPFAM" id="SSF55073">
    <property type="entry name" value="Nucleotide cyclase"/>
    <property type="match status" value="1"/>
</dbReference>
<evidence type="ECO:0000313" key="6">
    <source>
        <dbReference type="EMBL" id="NEK21240.1"/>
    </source>
</evidence>
<name>A0A6P0C747_9RHOB</name>
<comment type="caution">
    <text evidence="6">The sequence shown here is derived from an EMBL/GenBank/DDBJ whole genome shotgun (WGS) entry which is preliminary data.</text>
</comment>
<reference evidence="6 7" key="1">
    <citation type="submission" date="2020-01" db="EMBL/GenBank/DDBJ databases">
        <title>Sulfitobacter sediminilitoris sp. nov., isolated from a tidal flat.</title>
        <authorList>
            <person name="Park S."/>
            <person name="Yoon J.-H."/>
        </authorList>
    </citation>
    <scope>NUCLEOTIDE SEQUENCE [LARGE SCALE GENOMIC DNA]</scope>
    <source>
        <strain evidence="6 7">JBTF-M27</strain>
    </source>
</reference>
<dbReference type="SMART" id="SM00267">
    <property type="entry name" value="GGDEF"/>
    <property type="match status" value="1"/>
</dbReference>
<dbReference type="Pfam" id="PF00072">
    <property type="entry name" value="Response_reg"/>
    <property type="match status" value="1"/>
</dbReference>
<evidence type="ECO:0000259" key="4">
    <source>
        <dbReference type="PROSITE" id="PS50110"/>
    </source>
</evidence>
<comment type="catalytic activity">
    <reaction evidence="2">
        <text>2 GTP = 3',3'-c-di-GMP + 2 diphosphate</text>
        <dbReference type="Rhea" id="RHEA:24898"/>
        <dbReference type="ChEBI" id="CHEBI:33019"/>
        <dbReference type="ChEBI" id="CHEBI:37565"/>
        <dbReference type="ChEBI" id="CHEBI:58805"/>
        <dbReference type="EC" id="2.7.7.65"/>
    </reaction>
</comment>
<dbReference type="Pfam" id="PF00990">
    <property type="entry name" value="GGDEF"/>
    <property type="match status" value="1"/>
</dbReference>